<comment type="caution">
    <text evidence="3">The sequence shown here is derived from an EMBL/GenBank/DDBJ whole genome shotgun (WGS) entry which is preliminary data.</text>
</comment>
<evidence type="ECO:0000256" key="1">
    <source>
        <dbReference type="SAM" id="SignalP"/>
    </source>
</evidence>
<keyword evidence="1" id="KW-0732">Signal</keyword>
<accession>A0ABR1S8M8</accession>
<keyword evidence="4" id="KW-1185">Reference proteome</keyword>
<protein>
    <recommendedName>
        <fullName evidence="2">Copper acquisition factor BIM1-like domain-containing protein</fullName>
    </recommendedName>
</protein>
<feature type="chain" id="PRO_5047443173" description="Copper acquisition factor BIM1-like domain-containing protein" evidence="1">
    <location>
        <begin position="21"/>
        <end position="183"/>
    </location>
</feature>
<feature type="domain" description="Copper acquisition factor BIM1-like" evidence="2">
    <location>
        <begin position="35"/>
        <end position="149"/>
    </location>
</feature>
<evidence type="ECO:0000313" key="4">
    <source>
        <dbReference type="Proteomes" id="UP001396898"/>
    </source>
</evidence>
<dbReference type="InterPro" id="IPR046530">
    <property type="entry name" value="BIM1-like_dom"/>
</dbReference>
<evidence type="ECO:0000313" key="3">
    <source>
        <dbReference type="EMBL" id="KAK8028191.1"/>
    </source>
</evidence>
<dbReference type="Pfam" id="PF20238">
    <property type="entry name" value="BIM1-like_dom"/>
    <property type="match status" value="1"/>
</dbReference>
<name>A0ABR1S8M8_9PEZI</name>
<feature type="signal peptide" evidence="1">
    <location>
        <begin position="1"/>
        <end position="20"/>
    </location>
</feature>
<proteinExistence type="predicted"/>
<reference evidence="3 4" key="1">
    <citation type="submission" date="2023-01" db="EMBL/GenBank/DDBJ databases">
        <title>Analysis of 21 Apiospora genomes using comparative genomics revels a genus with tremendous synthesis potential of carbohydrate active enzymes and secondary metabolites.</title>
        <authorList>
            <person name="Sorensen T."/>
        </authorList>
    </citation>
    <scope>NUCLEOTIDE SEQUENCE [LARGE SCALE GENOMIC DNA]</scope>
    <source>
        <strain evidence="3 4">CBS 20057</strain>
    </source>
</reference>
<organism evidence="3 4">
    <name type="scientific">Apiospora marii</name>
    <dbReference type="NCBI Taxonomy" id="335849"/>
    <lineage>
        <taxon>Eukaryota</taxon>
        <taxon>Fungi</taxon>
        <taxon>Dikarya</taxon>
        <taxon>Ascomycota</taxon>
        <taxon>Pezizomycotina</taxon>
        <taxon>Sordariomycetes</taxon>
        <taxon>Xylariomycetidae</taxon>
        <taxon>Amphisphaeriales</taxon>
        <taxon>Apiosporaceae</taxon>
        <taxon>Apiospora</taxon>
    </lineage>
</organism>
<dbReference type="Proteomes" id="UP001396898">
    <property type="component" value="Unassembled WGS sequence"/>
</dbReference>
<dbReference type="EMBL" id="JAQQWI010000007">
    <property type="protein sequence ID" value="KAK8028191.1"/>
    <property type="molecule type" value="Genomic_DNA"/>
</dbReference>
<gene>
    <name evidence="3" type="ORF">PG991_005247</name>
</gene>
<evidence type="ECO:0000259" key="2">
    <source>
        <dbReference type="Pfam" id="PF20238"/>
    </source>
</evidence>
<sequence length="183" mass="20339">MRVQAPLLALLGLLASNARSEMKLTSPQPITKHGVEGPCDQMDPYDRSHVTKWPVRGHDVGLIFSENNSHVTLQATVVNEGSVYDFRDLRPPIHVHRADDYCFMRIRGIREWIGKDALFQVKQYVPGVGYNFTCAAIKFVEGGPAKPTCRGFHDQLVAAVAHPLDGPPMEEGDGEIQYVEADE</sequence>